<dbReference type="HOGENOM" id="CLU_125059_0_0_1"/>
<keyword evidence="3" id="KW-1185">Reference proteome</keyword>
<dbReference type="AlphaFoldDB" id="K1XJK4"/>
<dbReference type="eggNOG" id="ENOG502SBBK">
    <property type="taxonomic scope" value="Eukaryota"/>
</dbReference>
<feature type="compositionally biased region" description="Polar residues" evidence="1">
    <location>
        <begin position="21"/>
        <end position="39"/>
    </location>
</feature>
<gene>
    <name evidence="2" type="ORF">MBM_01555</name>
</gene>
<feature type="region of interest" description="Disordered" evidence="1">
    <location>
        <begin position="1"/>
        <end position="39"/>
    </location>
</feature>
<organism evidence="2 3">
    <name type="scientific">Marssonina brunnea f. sp. multigermtubi (strain MB_m1)</name>
    <name type="common">Marssonina leaf spot fungus</name>
    <dbReference type="NCBI Taxonomy" id="1072389"/>
    <lineage>
        <taxon>Eukaryota</taxon>
        <taxon>Fungi</taxon>
        <taxon>Dikarya</taxon>
        <taxon>Ascomycota</taxon>
        <taxon>Pezizomycotina</taxon>
        <taxon>Leotiomycetes</taxon>
        <taxon>Helotiales</taxon>
        <taxon>Drepanopezizaceae</taxon>
        <taxon>Drepanopeziza</taxon>
    </lineage>
</organism>
<accession>K1XJK4</accession>
<dbReference type="Proteomes" id="UP000006753">
    <property type="component" value="Unassembled WGS sequence"/>
</dbReference>
<dbReference type="GeneID" id="18757490"/>
<dbReference type="EMBL" id="JH921429">
    <property type="protein sequence ID" value="EKD20873.1"/>
    <property type="molecule type" value="Genomic_DNA"/>
</dbReference>
<feature type="region of interest" description="Disordered" evidence="1">
    <location>
        <begin position="101"/>
        <end position="134"/>
    </location>
</feature>
<reference evidence="2 3" key="1">
    <citation type="journal article" date="2012" name="BMC Genomics">
        <title>Sequencing the genome of Marssonina brunnea reveals fungus-poplar co-evolution.</title>
        <authorList>
            <person name="Zhu S."/>
            <person name="Cao Y.-Z."/>
            <person name="Jiang C."/>
            <person name="Tan B.-Y."/>
            <person name="Wang Z."/>
            <person name="Feng S."/>
            <person name="Zhang L."/>
            <person name="Su X.-H."/>
            <person name="Brejova B."/>
            <person name="Vinar T."/>
            <person name="Xu M."/>
            <person name="Wang M.-X."/>
            <person name="Zhang S.-G."/>
            <person name="Huang M.-R."/>
            <person name="Wu R."/>
            <person name="Zhou Y."/>
        </authorList>
    </citation>
    <scope>NUCLEOTIDE SEQUENCE [LARGE SCALE GENOMIC DNA]</scope>
    <source>
        <strain evidence="2 3">MB_m1</strain>
    </source>
</reference>
<evidence type="ECO:0000313" key="2">
    <source>
        <dbReference type="EMBL" id="EKD20873.1"/>
    </source>
</evidence>
<evidence type="ECO:0000256" key="1">
    <source>
        <dbReference type="SAM" id="MobiDB-lite"/>
    </source>
</evidence>
<evidence type="ECO:0000313" key="3">
    <source>
        <dbReference type="Proteomes" id="UP000006753"/>
    </source>
</evidence>
<protein>
    <submittedName>
        <fullName evidence="2">Uncharacterized protein</fullName>
    </submittedName>
</protein>
<dbReference type="OrthoDB" id="5399555at2759"/>
<proteinExistence type="predicted"/>
<dbReference type="OMA" id="ERPIMAP"/>
<name>K1XJK4_MARBU</name>
<dbReference type="KEGG" id="mbe:MBM_01555"/>
<sequence length="134" mass="14625">MKQGKMGTSDESSRLIMDPSLASQRASTRFSTYSAAPSVANTVQTTLSSDSANQEISDIENGLIKLENKKLATQRFVPTKEKTEHLSSLALGAKLERALGRRMGGQDAVMRERKKTVTENEKPAMQPEEVAPVT</sequence>
<feature type="compositionally biased region" description="Basic and acidic residues" evidence="1">
    <location>
        <begin position="109"/>
        <end position="122"/>
    </location>
</feature>
<dbReference type="InParanoid" id="K1XJK4"/>